<keyword evidence="1" id="KW-0812">Transmembrane</keyword>
<evidence type="ECO:0000256" key="1">
    <source>
        <dbReference type="SAM" id="Phobius"/>
    </source>
</evidence>
<comment type="caution">
    <text evidence="2">The sequence shown here is derived from an EMBL/GenBank/DDBJ whole genome shotgun (WGS) entry which is preliminary data.</text>
</comment>
<dbReference type="EMBL" id="BSOG01000006">
    <property type="protein sequence ID" value="GLR14869.1"/>
    <property type="molecule type" value="Genomic_DNA"/>
</dbReference>
<evidence type="ECO:0000313" key="2">
    <source>
        <dbReference type="EMBL" id="GLR14869.1"/>
    </source>
</evidence>
<organism evidence="2 3">
    <name type="scientific">Chitinimonas prasina</name>
    <dbReference type="NCBI Taxonomy" id="1434937"/>
    <lineage>
        <taxon>Bacteria</taxon>
        <taxon>Pseudomonadati</taxon>
        <taxon>Pseudomonadota</taxon>
        <taxon>Betaproteobacteria</taxon>
        <taxon>Neisseriales</taxon>
        <taxon>Chitinibacteraceae</taxon>
        <taxon>Chitinimonas</taxon>
    </lineage>
</organism>
<gene>
    <name evidence="2" type="ORF">GCM10007907_36590</name>
</gene>
<keyword evidence="1" id="KW-1133">Transmembrane helix</keyword>
<accession>A0ABQ5YLN6</accession>
<proteinExistence type="predicted"/>
<keyword evidence="3" id="KW-1185">Reference proteome</keyword>
<dbReference type="RefSeq" id="WP_284197943.1">
    <property type="nucleotide sequence ID" value="NZ_BSOG01000006.1"/>
</dbReference>
<name>A0ABQ5YLN6_9NEIS</name>
<protein>
    <submittedName>
        <fullName evidence="2">Uncharacterized protein</fullName>
    </submittedName>
</protein>
<dbReference type="Proteomes" id="UP001156706">
    <property type="component" value="Unassembled WGS sequence"/>
</dbReference>
<evidence type="ECO:0000313" key="3">
    <source>
        <dbReference type="Proteomes" id="UP001156706"/>
    </source>
</evidence>
<reference evidence="3" key="1">
    <citation type="journal article" date="2019" name="Int. J. Syst. Evol. Microbiol.">
        <title>The Global Catalogue of Microorganisms (GCM) 10K type strain sequencing project: providing services to taxonomists for standard genome sequencing and annotation.</title>
        <authorList>
            <consortium name="The Broad Institute Genomics Platform"/>
            <consortium name="The Broad Institute Genome Sequencing Center for Infectious Disease"/>
            <person name="Wu L."/>
            <person name="Ma J."/>
        </authorList>
    </citation>
    <scope>NUCLEOTIDE SEQUENCE [LARGE SCALE GENOMIC DNA]</scope>
    <source>
        <strain evidence="3">NBRC 110044</strain>
    </source>
</reference>
<keyword evidence="1" id="KW-0472">Membrane</keyword>
<feature type="transmembrane region" description="Helical" evidence="1">
    <location>
        <begin position="23"/>
        <end position="42"/>
    </location>
</feature>
<sequence>MDHHYEEQHFDEAHHVDDVLEPVILFIIGTLLVGALLVEMFVGARSETTASAPDTRPAISKQT</sequence>